<dbReference type="Proteomes" id="UP000249794">
    <property type="component" value="Unassembled WGS sequence"/>
</dbReference>
<dbReference type="EMBL" id="QBMP01000160">
    <property type="protein sequence ID" value="PZO51721.1"/>
    <property type="molecule type" value="Genomic_DNA"/>
</dbReference>
<evidence type="ECO:0000313" key="2">
    <source>
        <dbReference type="EMBL" id="PZO51721.1"/>
    </source>
</evidence>
<name>A0A2W4YY71_9CYAN</name>
<comment type="caution">
    <text evidence="2">The sequence shown here is derived from an EMBL/GenBank/DDBJ whole genome shotgun (WGS) entry which is preliminary data.</text>
</comment>
<sequence>MLLAGITIRRFVIPPNFFAVIVMTIRSSVESSVKAAIAKARPAIAQLSAKLNGNLSSVSTVKGSQGSKPFWPPFRRGNGRG</sequence>
<reference evidence="2 3" key="2">
    <citation type="submission" date="2018-06" db="EMBL/GenBank/DDBJ databases">
        <title>Metagenomic assembly of (sub)arctic Cyanobacteria and their associated microbiome from non-axenic cultures.</title>
        <authorList>
            <person name="Baurain D."/>
        </authorList>
    </citation>
    <scope>NUCLEOTIDE SEQUENCE [LARGE SCALE GENOMIC DNA]</scope>
    <source>
        <strain evidence="2">ULC027bin1</strain>
    </source>
</reference>
<dbReference type="AlphaFoldDB" id="A0A2W4YY71"/>
<gene>
    <name evidence="2" type="ORF">DCF15_14465</name>
</gene>
<evidence type="ECO:0000313" key="3">
    <source>
        <dbReference type="Proteomes" id="UP000249794"/>
    </source>
</evidence>
<feature type="region of interest" description="Disordered" evidence="1">
    <location>
        <begin position="59"/>
        <end position="81"/>
    </location>
</feature>
<reference evidence="3" key="1">
    <citation type="submission" date="2018-04" db="EMBL/GenBank/DDBJ databases">
        <authorList>
            <person name="Cornet L."/>
        </authorList>
    </citation>
    <scope>NUCLEOTIDE SEQUENCE [LARGE SCALE GENOMIC DNA]</scope>
</reference>
<protein>
    <submittedName>
        <fullName evidence="2">Uncharacterized protein</fullName>
    </submittedName>
</protein>
<accession>A0A2W4YY71</accession>
<evidence type="ECO:0000256" key="1">
    <source>
        <dbReference type="SAM" id="MobiDB-lite"/>
    </source>
</evidence>
<proteinExistence type="predicted"/>
<organism evidence="2 3">
    <name type="scientific">Phormidesmis priestleyi</name>
    <dbReference type="NCBI Taxonomy" id="268141"/>
    <lineage>
        <taxon>Bacteria</taxon>
        <taxon>Bacillati</taxon>
        <taxon>Cyanobacteriota</taxon>
        <taxon>Cyanophyceae</taxon>
        <taxon>Leptolyngbyales</taxon>
        <taxon>Leptolyngbyaceae</taxon>
        <taxon>Phormidesmis</taxon>
    </lineage>
</organism>